<dbReference type="STRING" id="1582439.NPIRD3C_1388"/>
<evidence type="ECO:0000256" key="1">
    <source>
        <dbReference type="ARBA" id="ARBA00007177"/>
    </source>
</evidence>
<dbReference type="EMBL" id="CP010868">
    <property type="protein sequence ID" value="AJM92600.1"/>
    <property type="molecule type" value="Genomic_DNA"/>
</dbReference>
<dbReference type="HAMAP" id="MF_01384">
    <property type="entry name" value="UreD"/>
    <property type="match status" value="1"/>
</dbReference>
<dbReference type="GO" id="GO:0005737">
    <property type="term" value="C:cytoplasm"/>
    <property type="evidence" value="ECO:0007669"/>
    <property type="project" value="UniProtKB-SubCell"/>
</dbReference>
<proteinExistence type="inferred from homology"/>
<dbReference type="Pfam" id="PF01774">
    <property type="entry name" value="UreD"/>
    <property type="match status" value="1"/>
</dbReference>
<keyword evidence="3" id="KW-0996">Nickel insertion</keyword>
<reference evidence="5" key="1">
    <citation type="submission" date="2015-02" db="EMBL/GenBank/DDBJ databases">
        <title>Characterization of two novel Thaumarchaeota isolated from the Northern Adriatic Sea.</title>
        <authorList>
            <person name="Bayer B."/>
            <person name="Vojvoda J."/>
            <person name="Offre P."/>
            <person name="Srivastava A."/>
            <person name="Elisabeth N."/>
            <person name="Garcia J.A.L."/>
            <person name="Schleper C."/>
            <person name="Herndl G.J."/>
        </authorList>
    </citation>
    <scope>NUCLEOTIDE SEQUENCE [LARGE SCALE GENOMIC DNA]</scope>
    <source>
        <strain evidence="5">D3C</strain>
    </source>
</reference>
<accession>A0A0C5C015</accession>
<keyword evidence="3" id="KW-0963">Cytoplasm</keyword>
<dbReference type="OrthoDB" id="10701at2157"/>
<evidence type="ECO:0000256" key="2">
    <source>
        <dbReference type="ARBA" id="ARBA00023186"/>
    </source>
</evidence>
<organism evidence="4 5">
    <name type="scientific">Nitrosopumilus piranensis</name>
    <dbReference type="NCBI Taxonomy" id="1582439"/>
    <lineage>
        <taxon>Archaea</taxon>
        <taxon>Nitrososphaerota</taxon>
        <taxon>Nitrososphaeria</taxon>
        <taxon>Nitrosopumilales</taxon>
        <taxon>Nitrosopumilaceae</taxon>
        <taxon>Nitrosopumilus</taxon>
    </lineage>
</organism>
<evidence type="ECO:0000256" key="3">
    <source>
        <dbReference type="HAMAP-Rule" id="MF_01384"/>
    </source>
</evidence>
<dbReference type="RefSeq" id="WP_148703415.1">
    <property type="nucleotide sequence ID" value="NZ_CP010868.1"/>
</dbReference>
<comment type="subcellular location">
    <subcellularLocation>
        <location evidence="3">Cytoplasm</location>
    </subcellularLocation>
</comment>
<dbReference type="KEGG" id="nid:NPIRD3C_1388"/>
<dbReference type="InterPro" id="IPR002669">
    <property type="entry name" value="UreD"/>
</dbReference>
<dbReference type="Proteomes" id="UP000032027">
    <property type="component" value="Chromosome"/>
</dbReference>
<gene>
    <name evidence="3 4" type="primary">ureD</name>
    <name evidence="4" type="ORF">NPIRD3C_1388</name>
</gene>
<comment type="similarity">
    <text evidence="1 3">Belongs to the UreD family.</text>
</comment>
<dbReference type="GeneID" id="41600515"/>
<dbReference type="GO" id="GO:0016151">
    <property type="term" value="F:nickel cation binding"/>
    <property type="evidence" value="ECO:0007669"/>
    <property type="project" value="UniProtKB-UniRule"/>
</dbReference>
<keyword evidence="2 3" id="KW-0143">Chaperone</keyword>
<evidence type="ECO:0000313" key="5">
    <source>
        <dbReference type="Proteomes" id="UP000032027"/>
    </source>
</evidence>
<sequence length="308" mass="35181">MNKLEYYTPDDTPKEIQAYDASVKQLGVGKSGKVGILDVELQVNESGKTVVTKQFSQVPLQIQKALYTESFLPQMAFLYVISSSGGILQGDRYRTDILLKNKAISHITTQGATRIYSMNANSASQILNITVEENCYLEYIPDQIIPYKNSRYYQKVNLNVHDNSTLIYSEILTPGRVAMDESFEYDICYLRTHCKNQDNKIRFLENTKIEPKKQRVRDFGILGEYEIVGTVYILTKKEEIIALENLIEKELKKFEKITIGTSILSDESGVIIRILGNKTDMIFEGIFKIVEIVRKKTLDAPFSKIRKS</sequence>
<dbReference type="PANTHER" id="PTHR33643:SF1">
    <property type="entry name" value="UREASE ACCESSORY PROTEIN D"/>
    <property type="match status" value="1"/>
</dbReference>
<dbReference type="AlphaFoldDB" id="A0A0C5C015"/>
<reference evidence="4 5" key="3">
    <citation type="journal article" date="2019" name="Int. J. Syst. Evol. Microbiol.">
        <title>Nitrosopumilus adriaticus sp. nov. and Nitrosopumilus piranensis sp. nov., two ammonia-oxidizing archaea from the Adriatic Sea and members of the class Nitrososphaeria.</title>
        <authorList>
            <person name="Bayer B."/>
            <person name="Vojvoda J."/>
            <person name="Reinthaler T."/>
            <person name="Reyes C."/>
            <person name="Pinto M."/>
            <person name="Herndl G.J."/>
        </authorList>
    </citation>
    <scope>NUCLEOTIDE SEQUENCE [LARGE SCALE GENOMIC DNA]</scope>
    <source>
        <strain evidence="4 5">D3C</strain>
    </source>
</reference>
<comment type="function">
    <text evidence="3">Required for maturation of urease via the functional incorporation of the urease nickel metallocenter.</text>
</comment>
<dbReference type="PANTHER" id="PTHR33643">
    <property type="entry name" value="UREASE ACCESSORY PROTEIN D"/>
    <property type="match status" value="1"/>
</dbReference>
<reference evidence="4 5" key="2">
    <citation type="journal article" date="2016" name="ISME J.">
        <title>Physiological and genomic characterization of two novel marine thaumarchaeal strains indicates niche differentiation.</title>
        <authorList>
            <person name="Bayer B."/>
            <person name="Vojvoda J."/>
            <person name="Offre P."/>
            <person name="Alves R.J."/>
            <person name="Elisabeth N.H."/>
            <person name="Garcia J.A."/>
            <person name="Volland J.M."/>
            <person name="Srivastava A."/>
            <person name="Schleper C."/>
            <person name="Herndl G.J."/>
        </authorList>
    </citation>
    <scope>NUCLEOTIDE SEQUENCE [LARGE SCALE GENOMIC DNA]</scope>
    <source>
        <strain evidence="4 5">D3C</strain>
    </source>
</reference>
<protein>
    <recommendedName>
        <fullName evidence="3">Urease accessory protein UreD</fullName>
    </recommendedName>
</protein>
<name>A0A0C5C015_9ARCH</name>
<dbReference type="HOGENOM" id="CLU_056339_1_0_2"/>
<dbReference type="PATRIC" id="fig|1582439.9.peg.1434"/>
<evidence type="ECO:0000313" key="4">
    <source>
        <dbReference type="EMBL" id="AJM92600.1"/>
    </source>
</evidence>
<comment type="subunit">
    <text evidence="3">UreD, UreF and UreG form a complex that acts as a GTP-hydrolysis-dependent molecular chaperone, activating the urease apoprotein by helping to assemble the nickel containing metallocenter of UreC. The UreE protein probably delivers the nickel.</text>
</comment>
<keyword evidence="5" id="KW-1185">Reference proteome</keyword>